<dbReference type="SUPFAM" id="SSF102114">
    <property type="entry name" value="Radical SAM enzymes"/>
    <property type="match status" value="1"/>
</dbReference>
<organism evidence="1 2">
    <name type="scientific">Odoribacter laneus YIT 12061</name>
    <dbReference type="NCBI Taxonomy" id="742817"/>
    <lineage>
        <taxon>Bacteria</taxon>
        <taxon>Pseudomonadati</taxon>
        <taxon>Bacteroidota</taxon>
        <taxon>Bacteroidia</taxon>
        <taxon>Bacteroidales</taxon>
        <taxon>Odoribacteraceae</taxon>
        <taxon>Odoribacter</taxon>
    </lineage>
</organism>
<dbReference type="Proteomes" id="UP000004892">
    <property type="component" value="Unassembled WGS sequence"/>
</dbReference>
<evidence type="ECO:0008006" key="3">
    <source>
        <dbReference type="Google" id="ProtNLM"/>
    </source>
</evidence>
<keyword evidence="2" id="KW-1185">Reference proteome</keyword>
<dbReference type="HOGENOM" id="CLU_978696_0_0_10"/>
<dbReference type="GO" id="GO:0051536">
    <property type="term" value="F:iron-sulfur cluster binding"/>
    <property type="evidence" value="ECO:0007669"/>
    <property type="project" value="InterPro"/>
</dbReference>
<proteinExistence type="predicted"/>
<evidence type="ECO:0000313" key="2">
    <source>
        <dbReference type="Proteomes" id="UP000004892"/>
    </source>
</evidence>
<sequence>MKVIRVFPRKTSATPDDSSVRIRTMPTLFDEADEVHISTTFTWDLQWTEKAVKQWRGVGRVKVGGPAFYEEGGEFTPGMYLKEGYVVTSRGCPNRCWFCSVPKREGYKVRELKIRDGWIVMDDNLLACSNEHIENVFNMLKRQKVRPIFTGGLEAKLLSRKMAEKLKELKPQRLYFAYDTPDDLEFLREAGKYLRESGFSEKSHCLRCYVLIGYKGDSELKAFKRMQETFEAGFMPMAMLYRDDSGKYDNHWRKFQRQWANPIITYCNCNKYFRDKKNSRLELYC</sequence>
<accession>H1DHR0</accession>
<gene>
    <name evidence="1" type="ORF">HMPREF9449_01796</name>
</gene>
<dbReference type="InterPro" id="IPR058240">
    <property type="entry name" value="rSAM_sf"/>
</dbReference>
<dbReference type="GeneID" id="98069359"/>
<dbReference type="RefSeq" id="WP_009136944.1">
    <property type="nucleotide sequence ID" value="NZ_JH594596.1"/>
</dbReference>
<dbReference type="GO" id="GO:0003824">
    <property type="term" value="F:catalytic activity"/>
    <property type="evidence" value="ECO:0007669"/>
    <property type="project" value="InterPro"/>
</dbReference>
<dbReference type="eggNOG" id="COG1032">
    <property type="taxonomic scope" value="Bacteria"/>
</dbReference>
<name>H1DHR0_9BACT</name>
<dbReference type="InterPro" id="IPR007197">
    <property type="entry name" value="rSAM"/>
</dbReference>
<comment type="caution">
    <text evidence="1">The sequence shown here is derived from an EMBL/GenBank/DDBJ whole genome shotgun (WGS) entry which is preliminary data.</text>
</comment>
<protein>
    <recommendedName>
        <fullName evidence="3">Radical SAM core domain-containing protein</fullName>
    </recommendedName>
</protein>
<dbReference type="SFLD" id="SFLDS00029">
    <property type="entry name" value="Radical_SAM"/>
    <property type="match status" value="1"/>
</dbReference>
<dbReference type="PATRIC" id="fig|742817.3.peg.1910"/>
<dbReference type="AlphaFoldDB" id="H1DHR0"/>
<reference evidence="1 2" key="1">
    <citation type="submission" date="2012-01" db="EMBL/GenBank/DDBJ databases">
        <title>The Genome Sequence of Odoribacter laneus YIT 12061.</title>
        <authorList>
            <consortium name="The Broad Institute Genome Sequencing Platform"/>
            <person name="Earl A."/>
            <person name="Ward D."/>
            <person name="Feldgarden M."/>
            <person name="Gevers D."/>
            <person name="Morotomi M."/>
            <person name="Young S.K."/>
            <person name="Zeng Q."/>
            <person name="Gargeya S."/>
            <person name="Fitzgerald M."/>
            <person name="Haas B."/>
            <person name="Abouelleil A."/>
            <person name="Alvarado L."/>
            <person name="Arachchi H.M."/>
            <person name="Berlin A."/>
            <person name="Chapman S.B."/>
            <person name="Gearin G."/>
            <person name="Goldberg J."/>
            <person name="Griggs A."/>
            <person name="Gujja S."/>
            <person name="Hansen M."/>
            <person name="Heiman D."/>
            <person name="Howarth C."/>
            <person name="Larimer J."/>
            <person name="Lui A."/>
            <person name="MacDonald P.J.P."/>
            <person name="McCowen C."/>
            <person name="Montmayeur A."/>
            <person name="Murphy C."/>
            <person name="Neiman D."/>
            <person name="Pearson M."/>
            <person name="Priest M."/>
            <person name="Roberts A."/>
            <person name="Saif S."/>
            <person name="Shea T."/>
            <person name="Sisk P."/>
            <person name="Stolte C."/>
            <person name="Sykes S."/>
            <person name="Wortman J."/>
            <person name="Nusbaum C."/>
            <person name="Birren B."/>
        </authorList>
    </citation>
    <scope>NUCLEOTIDE SEQUENCE [LARGE SCALE GENOMIC DNA]</scope>
    <source>
        <strain evidence="1 2">YIT 12061</strain>
    </source>
</reference>
<dbReference type="STRING" id="742817.HMPREF9449_01796"/>
<dbReference type="EMBL" id="ADMC01000023">
    <property type="protein sequence ID" value="EHP47189.1"/>
    <property type="molecule type" value="Genomic_DNA"/>
</dbReference>
<evidence type="ECO:0000313" key="1">
    <source>
        <dbReference type="EMBL" id="EHP47189.1"/>
    </source>
</evidence>